<keyword evidence="2" id="KW-0732">Signal</keyword>
<sequence>MRSIRLRKILAAIVISCVAFGVVGCAEKNATVDSNSNIVSENLDTQQSNDNQEEDNEEKIENADNVDNQESTKTIEMLLYSKDLNTDEQVIVGTVEVDEELSLEEKIEKLSKELSEKVFDGLPIEFVKIDNIEGKKIALFNLDELGNNATDITFDKYEGVNWINNYFAGSAGGSITEYTLITTLLQKNYSGEWIDGIEFTYKNSKIEFDHVPSLGEIIYR</sequence>
<evidence type="ECO:0000256" key="1">
    <source>
        <dbReference type="SAM" id="MobiDB-lite"/>
    </source>
</evidence>
<feature type="signal peptide" evidence="2">
    <location>
        <begin position="1"/>
        <end position="21"/>
    </location>
</feature>
<gene>
    <name evidence="3" type="ORF">H6A19_15735</name>
</gene>
<feature type="chain" id="PRO_5045480838" description="Lipoprotein" evidence="2">
    <location>
        <begin position="22"/>
        <end position="220"/>
    </location>
</feature>
<dbReference type="RefSeq" id="WP_148323887.1">
    <property type="nucleotide sequence ID" value="NZ_JACJLL010000161.1"/>
</dbReference>
<comment type="caution">
    <text evidence="3">The sequence shown here is derived from an EMBL/GenBank/DDBJ whole genome shotgun (WGS) entry which is preliminary data.</text>
</comment>
<keyword evidence="4" id="KW-1185">Reference proteome</keyword>
<evidence type="ECO:0000256" key="2">
    <source>
        <dbReference type="SAM" id="SignalP"/>
    </source>
</evidence>
<evidence type="ECO:0000313" key="3">
    <source>
        <dbReference type="EMBL" id="MBM6820767.1"/>
    </source>
</evidence>
<dbReference type="PROSITE" id="PS51257">
    <property type="entry name" value="PROKAR_LIPOPROTEIN"/>
    <property type="match status" value="1"/>
</dbReference>
<dbReference type="Proteomes" id="UP000767334">
    <property type="component" value="Unassembled WGS sequence"/>
</dbReference>
<protein>
    <recommendedName>
        <fullName evidence="5">Lipoprotein</fullName>
    </recommendedName>
</protein>
<reference evidence="3 4" key="1">
    <citation type="journal article" date="2021" name="Sci. Rep.">
        <title>The distribution of antibiotic resistance genes in chicken gut microbiota commensals.</title>
        <authorList>
            <person name="Juricova H."/>
            <person name="Matiasovicova J."/>
            <person name="Kubasova T."/>
            <person name="Cejkova D."/>
            <person name="Rychlik I."/>
        </authorList>
    </citation>
    <scope>NUCLEOTIDE SEQUENCE [LARGE SCALE GENOMIC DNA]</scope>
    <source>
        <strain evidence="3 4">An435</strain>
    </source>
</reference>
<proteinExistence type="predicted"/>
<dbReference type="EMBL" id="JACJLL010000161">
    <property type="protein sequence ID" value="MBM6820767.1"/>
    <property type="molecule type" value="Genomic_DNA"/>
</dbReference>
<organism evidence="3 4">
    <name type="scientific">Clostridium saudiense</name>
    <dbReference type="NCBI Taxonomy" id="1414720"/>
    <lineage>
        <taxon>Bacteria</taxon>
        <taxon>Bacillati</taxon>
        <taxon>Bacillota</taxon>
        <taxon>Clostridia</taxon>
        <taxon>Eubacteriales</taxon>
        <taxon>Clostridiaceae</taxon>
        <taxon>Clostridium</taxon>
    </lineage>
</organism>
<name>A0ABS2FKR8_9CLOT</name>
<accession>A0ABS2FKR8</accession>
<evidence type="ECO:0008006" key="5">
    <source>
        <dbReference type="Google" id="ProtNLM"/>
    </source>
</evidence>
<evidence type="ECO:0000313" key="4">
    <source>
        <dbReference type="Proteomes" id="UP000767334"/>
    </source>
</evidence>
<feature type="region of interest" description="Disordered" evidence="1">
    <location>
        <begin position="37"/>
        <end position="67"/>
    </location>
</feature>